<dbReference type="CDD" id="cd02968">
    <property type="entry name" value="SCO"/>
    <property type="match status" value="1"/>
</dbReference>
<reference evidence="3 4" key="1">
    <citation type="submission" date="2023-09" db="EMBL/GenBank/DDBJ databases">
        <authorList>
            <person name="Rey-Velasco X."/>
        </authorList>
    </citation>
    <scope>NUCLEOTIDE SEQUENCE [LARGE SCALE GENOMIC DNA]</scope>
    <source>
        <strain evidence="3 4">W311</strain>
    </source>
</reference>
<sequence>MTHRYPRMIGLAALALLGACDQASDPASARSDEPPLAGASIGGPYRLVNQDGKTVGRDDFAGKYRVVYFGYTYCPDICPVDMGNLGKAMRDLDRSDPALARQVVPVFISVDPARDTPPVLKQYVSAFYPRMVGLTGTDEQIAKVADEFAVYYKRVGDNDENYLVNHSGQAYLMGPSGEPIALVPVDESPEAVEKVLKRWVT</sequence>
<name>A0ABZ0B9A2_9SPHN</name>
<comment type="similarity">
    <text evidence="1">Belongs to the SCO1/2 family.</text>
</comment>
<dbReference type="PANTHER" id="PTHR12151">
    <property type="entry name" value="ELECTRON TRANSPORT PROTIN SCO1/SENC FAMILY MEMBER"/>
    <property type="match status" value="1"/>
</dbReference>
<dbReference type="Gene3D" id="3.40.30.10">
    <property type="entry name" value="Glutaredoxin"/>
    <property type="match status" value="1"/>
</dbReference>
<dbReference type="Proteomes" id="UP001302249">
    <property type="component" value="Chromosome"/>
</dbReference>
<dbReference type="PROSITE" id="PS51257">
    <property type="entry name" value="PROKAR_LIPOPROTEIN"/>
    <property type="match status" value="1"/>
</dbReference>
<proteinExistence type="inferred from homology"/>
<dbReference type="EMBL" id="CP135076">
    <property type="protein sequence ID" value="WNO53992.1"/>
    <property type="molecule type" value="Genomic_DNA"/>
</dbReference>
<dbReference type="Pfam" id="PF02630">
    <property type="entry name" value="SCO1-SenC"/>
    <property type="match status" value="1"/>
</dbReference>
<gene>
    <name evidence="3" type="ORF">RPR59_01650</name>
</gene>
<feature type="chain" id="PRO_5046723623" evidence="2">
    <location>
        <begin position="24"/>
        <end position="201"/>
    </location>
</feature>
<dbReference type="RefSeq" id="WP_313916002.1">
    <property type="nucleotide sequence ID" value="NZ_CP135076.1"/>
</dbReference>
<organism evidence="3 4">
    <name type="scientific">Stakelama saccharophila</name>
    <dbReference type="NCBI Taxonomy" id="3075605"/>
    <lineage>
        <taxon>Bacteria</taxon>
        <taxon>Pseudomonadati</taxon>
        <taxon>Pseudomonadota</taxon>
        <taxon>Alphaproteobacteria</taxon>
        <taxon>Sphingomonadales</taxon>
        <taxon>Sphingomonadaceae</taxon>
        <taxon>Stakelama</taxon>
    </lineage>
</organism>
<accession>A0ABZ0B9A2</accession>
<protein>
    <submittedName>
        <fullName evidence="3">SCO family protein</fullName>
    </submittedName>
</protein>
<evidence type="ECO:0000256" key="2">
    <source>
        <dbReference type="SAM" id="SignalP"/>
    </source>
</evidence>
<feature type="signal peptide" evidence="2">
    <location>
        <begin position="1"/>
        <end position="23"/>
    </location>
</feature>
<dbReference type="InterPro" id="IPR036249">
    <property type="entry name" value="Thioredoxin-like_sf"/>
</dbReference>
<keyword evidence="2" id="KW-0732">Signal</keyword>
<dbReference type="SUPFAM" id="SSF52833">
    <property type="entry name" value="Thioredoxin-like"/>
    <property type="match status" value="1"/>
</dbReference>
<keyword evidence="4" id="KW-1185">Reference proteome</keyword>
<evidence type="ECO:0000313" key="4">
    <source>
        <dbReference type="Proteomes" id="UP001302249"/>
    </source>
</evidence>
<evidence type="ECO:0000313" key="3">
    <source>
        <dbReference type="EMBL" id="WNO53992.1"/>
    </source>
</evidence>
<dbReference type="InterPro" id="IPR003782">
    <property type="entry name" value="SCO1/SenC"/>
</dbReference>
<evidence type="ECO:0000256" key="1">
    <source>
        <dbReference type="ARBA" id="ARBA00010996"/>
    </source>
</evidence>
<dbReference type="PANTHER" id="PTHR12151:SF25">
    <property type="entry name" value="LINALOOL DEHYDRATASE_ISOMERASE DOMAIN-CONTAINING PROTEIN"/>
    <property type="match status" value="1"/>
</dbReference>